<sequence>MRKHRTDRLAGLVSSLTEADDSDRRFRLLADAIPQMVWAAGLDGRNNYCNAQWVSYTGLTFEQSKGWGWTRAVHPDDLQRCFEAWSAAVEKGEAYEIEYRWKRASDGAYRWQLGRALPVKDANGNVVEWFGTVTDIEDQKQMQAVAERAARTGTEFLCSASDELRSPLKAILDYAESMAAEFPEATPSQQARIEQLGAACRHLSKLIDEILDLAKVESGQVMVSAEPVLLDDVLRECRAKIEPLAQRRGIRLGFPARDTSCFVRADPMRLKQILTNLLTHAVTYNHANGKVEVSCKTPAPGRVRVSIRDTGMGLSPEQLAQLFQPFKRLGQQSGPDEGARIGLAVAKKLVELMSGVIGVDSQVGSGSTFWIELAAAQPPDITETGPVPPASSAARSPDEAAAAPFHTLLCVDDNPANQERVRQAISGRTDIRLLTAVTGQLGLARAFAAAPDVIVIDVHLPDVSGDEALKIFRNNPVTAHTPVIALSANATADDIQRGLKAGFVRYLPKPIDAGQLTEAVSFALEHRRNAAPKNA</sequence>
<dbReference type="Pfam" id="PF00072">
    <property type="entry name" value="Response_reg"/>
    <property type="match status" value="1"/>
</dbReference>
<dbReference type="Pfam" id="PF08447">
    <property type="entry name" value="PAS_3"/>
    <property type="match status" value="1"/>
</dbReference>
<feature type="modified residue" description="4-aspartylphosphate" evidence="6">
    <location>
        <position position="457"/>
    </location>
</feature>
<dbReference type="InterPro" id="IPR036097">
    <property type="entry name" value="HisK_dim/P_sf"/>
</dbReference>
<evidence type="ECO:0000256" key="5">
    <source>
        <dbReference type="ARBA" id="ARBA00022777"/>
    </source>
</evidence>
<dbReference type="CDD" id="cd00082">
    <property type="entry name" value="HisKA"/>
    <property type="match status" value="1"/>
</dbReference>
<dbReference type="Proteomes" id="UP001386437">
    <property type="component" value="Unassembled WGS sequence"/>
</dbReference>
<feature type="domain" description="Response regulatory" evidence="8">
    <location>
        <begin position="407"/>
        <end position="524"/>
    </location>
</feature>
<dbReference type="SMART" id="SM00086">
    <property type="entry name" value="PAC"/>
    <property type="match status" value="1"/>
</dbReference>
<evidence type="ECO:0000256" key="2">
    <source>
        <dbReference type="ARBA" id="ARBA00012438"/>
    </source>
</evidence>
<feature type="domain" description="PAS" evidence="9">
    <location>
        <begin position="22"/>
        <end position="92"/>
    </location>
</feature>
<dbReference type="SMART" id="SM00091">
    <property type="entry name" value="PAS"/>
    <property type="match status" value="1"/>
</dbReference>
<dbReference type="InterPro" id="IPR005467">
    <property type="entry name" value="His_kinase_dom"/>
</dbReference>
<dbReference type="SMART" id="SM00448">
    <property type="entry name" value="REC"/>
    <property type="match status" value="1"/>
</dbReference>
<evidence type="ECO:0000259" key="9">
    <source>
        <dbReference type="PROSITE" id="PS50112"/>
    </source>
</evidence>
<dbReference type="Gene3D" id="3.30.450.20">
    <property type="entry name" value="PAS domain"/>
    <property type="match status" value="1"/>
</dbReference>
<name>A0ABU8IV34_9BURK</name>
<dbReference type="InterPro" id="IPR013655">
    <property type="entry name" value="PAS_fold_3"/>
</dbReference>
<dbReference type="EC" id="2.7.13.3" evidence="2"/>
<dbReference type="CDD" id="cd00130">
    <property type="entry name" value="PAS"/>
    <property type="match status" value="1"/>
</dbReference>
<evidence type="ECO:0000313" key="12">
    <source>
        <dbReference type="Proteomes" id="UP001386437"/>
    </source>
</evidence>
<dbReference type="SUPFAM" id="SSF55874">
    <property type="entry name" value="ATPase domain of HSP90 chaperone/DNA topoisomerase II/histidine kinase"/>
    <property type="match status" value="1"/>
</dbReference>
<keyword evidence="5" id="KW-0418">Kinase</keyword>
<evidence type="ECO:0000259" key="8">
    <source>
        <dbReference type="PROSITE" id="PS50110"/>
    </source>
</evidence>
<accession>A0ABU8IV34</accession>
<dbReference type="EMBL" id="JACFYJ010000033">
    <property type="protein sequence ID" value="MEI5999400.1"/>
    <property type="molecule type" value="Genomic_DNA"/>
</dbReference>
<dbReference type="InterPro" id="IPR003594">
    <property type="entry name" value="HATPase_dom"/>
</dbReference>
<dbReference type="PANTHER" id="PTHR43047:SF72">
    <property type="entry name" value="OSMOSENSING HISTIDINE PROTEIN KINASE SLN1"/>
    <property type="match status" value="1"/>
</dbReference>
<dbReference type="PANTHER" id="PTHR43047">
    <property type="entry name" value="TWO-COMPONENT HISTIDINE PROTEIN KINASE"/>
    <property type="match status" value="1"/>
</dbReference>
<feature type="domain" description="Histidine kinase" evidence="7">
    <location>
        <begin position="159"/>
        <end position="377"/>
    </location>
</feature>
<evidence type="ECO:0000256" key="6">
    <source>
        <dbReference type="PROSITE-ProRule" id="PRU00169"/>
    </source>
</evidence>
<dbReference type="Gene3D" id="3.40.50.2300">
    <property type="match status" value="1"/>
</dbReference>
<keyword evidence="3 6" id="KW-0597">Phosphoprotein</keyword>
<proteinExistence type="predicted"/>
<dbReference type="Gene3D" id="1.10.287.130">
    <property type="match status" value="1"/>
</dbReference>
<dbReference type="InterPro" id="IPR001789">
    <property type="entry name" value="Sig_transdc_resp-reg_receiver"/>
</dbReference>
<dbReference type="SUPFAM" id="SSF55785">
    <property type="entry name" value="PYP-like sensor domain (PAS domain)"/>
    <property type="match status" value="1"/>
</dbReference>
<dbReference type="PROSITE" id="PS50113">
    <property type="entry name" value="PAC"/>
    <property type="match status" value="1"/>
</dbReference>
<dbReference type="InterPro" id="IPR001610">
    <property type="entry name" value="PAC"/>
</dbReference>
<protein>
    <recommendedName>
        <fullName evidence="2">histidine kinase</fullName>
        <ecNumber evidence="2">2.7.13.3</ecNumber>
    </recommendedName>
</protein>
<dbReference type="InterPro" id="IPR011006">
    <property type="entry name" value="CheY-like_superfamily"/>
</dbReference>
<feature type="domain" description="PAC" evidence="10">
    <location>
        <begin position="95"/>
        <end position="148"/>
    </location>
</feature>
<dbReference type="SUPFAM" id="SSF52172">
    <property type="entry name" value="CheY-like"/>
    <property type="match status" value="1"/>
</dbReference>
<dbReference type="InterPro" id="IPR035965">
    <property type="entry name" value="PAS-like_dom_sf"/>
</dbReference>
<evidence type="ECO:0000313" key="11">
    <source>
        <dbReference type="EMBL" id="MEI5999400.1"/>
    </source>
</evidence>
<dbReference type="PRINTS" id="PR00344">
    <property type="entry name" value="BCTRLSENSOR"/>
</dbReference>
<dbReference type="InterPro" id="IPR000014">
    <property type="entry name" value="PAS"/>
</dbReference>
<dbReference type="PROSITE" id="PS50110">
    <property type="entry name" value="RESPONSE_REGULATORY"/>
    <property type="match status" value="1"/>
</dbReference>
<dbReference type="SMART" id="SM00387">
    <property type="entry name" value="HATPase_c"/>
    <property type="match status" value="1"/>
</dbReference>
<dbReference type="Pfam" id="PF00512">
    <property type="entry name" value="HisKA"/>
    <property type="match status" value="1"/>
</dbReference>
<dbReference type="InterPro" id="IPR000700">
    <property type="entry name" value="PAS-assoc_C"/>
</dbReference>
<evidence type="ECO:0000256" key="1">
    <source>
        <dbReference type="ARBA" id="ARBA00000085"/>
    </source>
</evidence>
<keyword evidence="4" id="KW-0808">Transferase</keyword>
<comment type="catalytic activity">
    <reaction evidence="1">
        <text>ATP + protein L-histidine = ADP + protein N-phospho-L-histidine.</text>
        <dbReference type="EC" id="2.7.13.3"/>
    </reaction>
</comment>
<dbReference type="RefSeq" id="WP_336599463.1">
    <property type="nucleotide sequence ID" value="NZ_JACFYJ010000033.1"/>
</dbReference>
<evidence type="ECO:0000259" key="10">
    <source>
        <dbReference type="PROSITE" id="PS50113"/>
    </source>
</evidence>
<organism evidence="11 12">
    <name type="scientific">Paraburkholderia bengalensis</name>
    <dbReference type="NCBI Taxonomy" id="2747562"/>
    <lineage>
        <taxon>Bacteria</taxon>
        <taxon>Pseudomonadati</taxon>
        <taxon>Pseudomonadota</taxon>
        <taxon>Betaproteobacteria</taxon>
        <taxon>Burkholderiales</taxon>
        <taxon>Burkholderiaceae</taxon>
        <taxon>Paraburkholderia</taxon>
    </lineage>
</organism>
<dbReference type="Gene3D" id="3.30.565.10">
    <property type="entry name" value="Histidine kinase-like ATPase, C-terminal domain"/>
    <property type="match status" value="1"/>
</dbReference>
<dbReference type="Pfam" id="PF02518">
    <property type="entry name" value="HATPase_c"/>
    <property type="match status" value="1"/>
</dbReference>
<comment type="caution">
    <text evidence="11">The sequence shown here is derived from an EMBL/GenBank/DDBJ whole genome shotgun (WGS) entry which is preliminary data.</text>
</comment>
<dbReference type="InterPro" id="IPR036890">
    <property type="entry name" value="HATPase_C_sf"/>
</dbReference>
<keyword evidence="12" id="KW-1185">Reference proteome</keyword>
<gene>
    <name evidence="11" type="ORF">H3V53_19960</name>
</gene>
<dbReference type="NCBIfam" id="TIGR00229">
    <property type="entry name" value="sensory_box"/>
    <property type="match status" value="1"/>
</dbReference>
<reference evidence="11 12" key="1">
    <citation type="journal article" date="2022" name="Arch. Microbiol.">
        <title>Paraburkholderia bengalensis sp. nov. isolated from roots of Oryza sativa, IR64.</title>
        <authorList>
            <person name="Nag P."/>
            <person name="Mondal N."/>
            <person name="Sarkar J."/>
            <person name="Das S."/>
        </authorList>
    </citation>
    <scope>NUCLEOTIDE SEQUENCE [LARGE SCALE GENOMIC DNA]</scope>
    <source>
        <strain evidence="11 12">IR64_4_BI</strain>
    </source>
</reference>
<dbReference type="SUPFAM" id="SSF47384">
    <property type="entry name" value="Homodimeric domain of signal transducing histidine kinase"/>
    <property type="match status" value="1"/>
</dbReference>
<dbReference type="PROSITE" id="PS50109">
    <property type="entry name" value="HIS_KIN"/>
    <property type="match status" value="1"/>
</dbReference>
<dbReference type="InterPro" id="IPR003661">
    <property type="entry name" value="HisK_dim/P_dom"/>
</dbReference>
<evidence type="ECO:0000259" key="7">
    <source>
        <dbReference type="PROSITE" id="PS50109"/>
    </source>
</evidence>
<dbReference type="InterPro" id="IPR004358">
    <property type="entry name" value="Sig_transdc_His_kin-like_C"/>
</dbReference>
<evidence type="ECO:0000256" key="4">
    <source>
        <dbReference type="ARBA" id="ARBA00022679"/>
    </source>
</evidence>
<evidence type="ECO:0000256" key="3">
    <source>
        <dbReference type="ARBA" id="ARBA00022553"/>
    </source>
</evidence>
<dbReference type="SMART" id="SM00388">
    <property type="entry name" value="HisKA"/>
    <property type="match status" value="1"/>
</dbReference>
<dbReference type="PROSITE" id="PS50112">
    <property type="entry name" value="PAS"/>
    <property type="match status" value="1"/>
</dbReference>